<reference evidence="1 2" key="1">
    <citation type="journal article" date="2020" name="Front. Microbiol.">
        <title>Genomic Analysis and Antimicrobial Resistance of Aliarcobacter cryaerophilus Strains From German Water Poultry.</title>
        <authorList>
            <person name="Muller E."/>
            <person name="Hotzel H."/>
            <person name="Ahlers C."/>
            <person name="Hanel I."/>
            <person name="Tomaso H."/>
            <person name="Abdel-Glil M.Y."/>
        </authorList>
    </citation>
    <scope>NUCLEOTIDE SEQUENCE [LARGE SCALE GENOMIC DNA]</scope>
    <source>
        <strain evidence="1 2">16CS1285-4</strain>
    </source>
</reference>
<protein>
    <submittedName>
        <fullName evidence="1">Uncharacterized protein</fullName>
    </submittedName>
</protein>
<dbReference type="EMBL" id="CP060693">
    <property type="protein sequence ID" value="QNM90589.1"/>
    <property type="molecule type" value="Genomic_DNA"/>
</dbReference>
<accession>A0A7G9LPP0</accession>
<proteinExistence type="predicted"/>
<dbReference type="RefSeq" id="WP_187474827.1">
    <property type="nucleotide sequence ID" value="NZ_CP060693.1"/>
</dbReference>
<name>A0A7G9LPP0_9BACT</name>
<sequence>MEKQINTFLIELLENNNSDFDDSFLDKYYELFDTKKYLGKDFDSIYEDMEHTYNIKKYSIPYYESSTKIYKKLIFSVINTSDKKKTLKQIPLIIYLDVENILYTYLFKNNYFDNFLEIKDFFIGNLKKCNINVDTKNISKNHWESEAFENYKKGLEEKDFNKIYNFIEAVQRGKFMYEPYIDFVSFIVVKMFFNDFVNILDSTDNVFKINYVLSKLEIKDKLLLANKTKNVLVKFDAIRSGVYFQSNNHICSNLLKDENELISNIILSLTQNKRVWKGFLQYFLIYPSRNPQLFLPLSEVLNQSQYDVIDIFINTIKINQYFDENSKEALNNCILKIKNDEIQKYIMEKIFTRWKDFIDSYEDFIGNLFLTDITDIVIVYAKEFLSKEVIEKEIKQLIFNIEEIDNKWFNNSSEQGNYLYKQLSKLFVYGFALEKYKLINLRNKIKYLLQNIENDLRSEYTNNTKTTIQLFNEYILKEN</sequence>
<dbReference type="AlphaFoldDB" id="A0A7G9LPP0"/>
<organism evidence="1 2">
    <name type="scientific">Aliarcobacter cryaerophilus</name>
    <dbReference type="NCBI Taxonomy" id="28198"/>
    <lineage>
        <taxon>Bacteria</taxon>
        <taxon>Pseudomonadati</taxon>
        <taxon>Campylobacterota</taxon>
        <taxon>Epsilonproteobacteria</taxon>
        <taxon>Campylobacterales</taxon>
        <taxon>Arcobacteraceae</taxon>
        <taxon>Aliarcobacter</taxon>
    </lineage>
</organism>
<evidence type="ECO:0000313" key="1">
    <source>
        <dbReference type="EMBL" id="QNM90589.1"/>
    </source>
</evidence>
<gene>
    <name evidence="1" type="ORF">HOO34_02315</name>
</gene>
<dbReference type="Proteomes" id="UP000515842">
    <property type="component" value="Chromosome"/>
</dbReference>
<evidence type="ECO:0000313" key="2">
    <source>
        <dbReference type="Proteomes" id="UP000515842"/>
    </source>
</evidence>